<dbReference type="OrthoDB" id="2423195at2759"/>
<keyword evidence="5" id="KW-0862">Zinc</keyword>
<dbReference type="InterPro" id="IPR000967">
    <property type="entry name" value="Znf_NFX1"/>
</dbReference>
<dbReference type="Pfam" id="PF13087">
    <property type="entry name" value="AAA_12"/>
    <property type="match status" value="1"/>
</dbReference>
<dbReference type="CDD" id="cd06008">
    <property type="entry name" value="NF-X1-zinc-finger"/>
    <property type="match status" value="1"/>
</dbReference>
<feature type="domain" description="NF-X1-type" evidence="7">
    <location>
        <begin position="1145"/>
        <end position="1164"/>
    </location>
</feature>
<dbReference type="GeneID" id="19277374"/>
<feature type="domain" description="NF-X1-type" evidence="7">
    <location>
        <begin position="1116"/>
        <end position="1137"/>
    </location>
</feature>
<dbReference type="InParanoid" id="W3WQJ6"/>
<keyword evidence="2" id="KW-0677">Repeat</keyword>
<evidence type="ECO:0000313" key="9">
    <source>
        <dbReference type="Proteomes" id="UP000030651"/>
    </source>
</evidence>
<evidence type="ECO:0000313" key="8">
    <source>
        <dbReference type="EMBL" id="ETS75417.1"/>
    </source>
</evidence>
<evidence type="ECO:0000256" key="1">
    <source>
        <dbReference type="ARBA" id="ARBA00022723"/>
    </source>
</evidence>
<keyword evidence="3" id="KW-0863">Zinc-finger</keyword>
<keyword evidence="9" id="KW-1185">Reference proteome</keyword>
<accession>W3WQJ6</accession>
<evidence type="ECO:0000259" key="7">
    <source>
        <dbReference type="SMART" id="SM00438"/>
    </source>
</evidence>
<feature type="region of interest" description="Disordered" evidence="6">
    <location>
        <begin position="1"/>
        <end position="23"/>
    </location>
</feature>
<dbReference type="GO" id="GO:0031048">
    <property type="term" value="P:regulatory ncRNA-mediated heterochromatin formation"/>
    <property type="evidence" value="ECO:0007669"/>
    <property type="project" value="TreeGrafter"/>
</dbReference>
<dbReference type="eggNOG" id="KOG1807">
    <property type="taxonomic scope" value="Eukaryota"/>
</dbReference>
<dbReference type="Gene3D" id="3.40.50.300">
    <property type="entry name" value="P-loop containing nucleotide triphosphate hydrolases"/>
    <property type="match status" value="2"/>
</dbReference>
<keyword evidence="1" id="KW-0479">Metal-binding</keyword>
<dbReference type="InterPro" id="IPR045055">
    <property type="entry name" value="DNA2/NAM7-like"/>
</dbReference>
<evidence type="ECO:0000256" key="3">
    <source>
        <dbReference type="ARBA" id="ARBA00022771"/>
    </source>
</evidence>
<dbReference type="FunFam" id="3.40.50.300:FF:001660">
    <property type="entry name" value="NF-X1 finger and helicase protein, putative"/>
    <property type="match status" value="1"/>
</dbReference>
<dbReference type="SUPFAM" id="SSF52540">
    <property type="entry name" value="P-loop containing nucleoside triphosphate hydrolases"/>
    <property type="match status" value="1"/>
</dbReference>
<reference evidence="9" key="1">
    <citation type="journal article" date="2015" name="BMC Genomics">
        <title>Genomic and transcriptomic analysis of the endophytic fungus Pestalotiopsis fici reveals its lifestyle and high potential for synthesis of natural products.</title>
        <authorList>
            <person name="Wang X."/>
            <person name="Zhang X."/>
            <person name="Liu L."/>
            <person name="Xiang M."/>
            <person name="Wang W."/>
            <person name="Sun X."/>
            <person name="Che Y."/>
            <person name="Guo L."/>
            <person name="Liu G."/>
            <person name="Guo L."/>
            <person name="Wang C."/>
            <person name="Yin W.B."/>
            <person name="Stadler M."/>
            <person name="Zhang X."/>
            <person name="Liu X."/>
        </authorList>
    </citation>
    <scope>NUCLEOTIDE SEQUENCE [LARGE SCALE GENOMIC DNA]</scope>
    <source>
        <strain evidence="9">W106-1 / CGMCC3.15140</strain>
    </source>
</reference>
<dbReference type="HOGENOM" id="CLU_001490_1_1_1"/>
<dbReference type="InterPro" id="IPR047187">
    <property type="entry name" value="SF1_C_Upf1"/>
</dbReference>
<dbReference type="EMBL" id="KI912118">
    <property type="protein sequence ID" value="ETS75417.1"/>
    <property type="molecule type" value="Genomic_DNA"/>
</dbReference>
<evidence type="ECO:0000256" key="6">
    <source>
        <dbReference type="SAM" id="MobiDB-lite"/>
    </source>
</evidence>
<name>W3WQJ6_PESFW</name>
<sequence length="1603" mass="178812">MLPTPTPSPHSGGSAFNPPPAASVAEDHDLQLTVHRFNQLFPVPSFMRKGPAEPLGSKLAELFQTALQLAKTKDSLHLHVVRKLASDEGLERIKEMIDAIPKTSRLQVRHWQLLLQPFFQVIAHRDAFTTAHERPLRAIHDFLLNSTSNYIEAVYKHVCCVTSIFIATDEGSNLVIVEDLLDLSSKILKQILSDTSVDSLSSALRTTVQELHGHCDNLPGNLQRLSSAKETLDHILQTRKKAKTHPVGLAQQQDFVGYDPPGELSPRGPRHDNDHASIMDIRILPTVGEILAKRLPYAPLYDSSSWHVSGFRGLLDRHFRLLREDQLGPICNVIKQYLQKSSGSTSTYSEGNHVRTNEYTLRSLRVSYDRQDGFELHISTDQPTEVAARRTPAHREQWWVDTQNLDWERLVVIIGKSHAMFCLVSRATCRTFAQLHEKKDKNKKKRPRNYDPKRTLFSSSTHAYAVLNPINPVNADIDFILSFSGGAVQGVRLVEFPSVLLPSFKPMLMALQAMYADGHAPLSEYLVGDAGQSRADEHVAPPAYTTNLQLDLRSLTKNDSSLSYCVRNEPNTEQLCARSTLDQGQATAVLNTLRRRLALIQGPPGTGKSFTGEAIIKILLANKSKAGLGPIICICQTNHALDQLLEHLYHRRGIRRIVRLGAFSKSAIVGEMTLSKIMETTQPLKNELVANGKRSKARRKVAGQVIRALEDFSAADHGGREGLKDVIMRLNQEFERCAQAVDKGWSNVRARILREYDVVGVTTSGLAKFRDMLSSVGSKVVLCEEAGEVLEAHTLSALMPNLEHLILIGDHQQLRPRADNWAFRVANPDGKPWSWDISLFERLVKPLMFSDKRIPFDTLNVQRRMHPSIANLVRSTLYPTLQDAETVKDYPPLAGFKRRLYFYHHSRFEDKSKSGGSGDFSFHNRFEVEVVKTVLAHLHRQNVYGGGEIAVLTPYAGQLQMLKAQLGLTYDITMNDLDAAELETRNLMVSMGKAFGKPRIRVATVDNFQGEEASVIIVSLVRSNPQGKCGFLDQENRINVLLSRAKHGMIIIGNSDTYVHSDMWWKVLQTLENDGNVGTSFELPCPRHKGGTILASTAQHFINGSCKEKCGRPLQCSHICMETCHTKGVHDTTKCQALCGAILSCGHQCKQSCHFQKQCGPCDSISHRNQKHHVSSAGSTLRPAAGNRREPSPTTKPASSQNHASKPVAVLKPETRVSITTAENRFQQVGGTDHLDTENALHVADDLAKIDSGICESLIAFISTSHRRLVALELALLDEQDALHKSLLHAVSVNQVAHIASKDNRLVIDGQPFKMIQTVHDAIVGRYISAVSLMLQMNNFLREMTAEEKRFDNLISNGKSQERSAKFGQADCCLRLQSMLSAVVLLIRCNVVLLADFLSFRRQTKGQKPTVSINLDEFRFLCQFVVSTARQSCYPRHEVEAHVLIAKMITIAREVSGALKHANGLEDTAVAERHLQEARDLVLKHESLSYLLEDVEAVQGELSSSKFGHIVSSSTKRARWKQSGQEFQKTGYWHVCANGHPFSLEREAACTTFCFECDAPAGEHIIDRQDNHKEDCAESFDIDSEADDDLLVRLAQDFSRLDI</sequence>
<protein>
    <recommendedName>
        <fullName evidence="7">NF-X1-type domain-containing protein</fullName>
    </recommendedName>
</protein>
<dbReference type="InterPro" id="IPR041679">
    <property type="entry name" value="DNA2/NAM7-like_C"/>
</dbReference>
<dbReference type="GO" id="GO:0004386">
    <property type="term" value="F:helicase activity"/>
    <property type="evidence" value="ECO:0007669"/>
    <property type="project" value="InterPro"/>
</dbReference>
<dbReference type="Pfam" id="PF13086">
    <property type="entry name" value="AAA_11"/>
    <property type="match status" value="1"/>
</dbReference>
<dbReference type="PANTHER" id="PTHR10887">
    <property type="entry name" value="DNA2/NAM7 HELICASE FAMILY"/>
    <property type="match status" value="1"/>
</dbReference>
<dbReference type="GO" id="GO:0031380">
    <property type="term" value="C:nuclear RNA-directed RNA polymerase complex"/>
    <property type="evidence" value="ECO:0007669"/>
    <property type="project" value="TreeGrafter"/>
</dbReference>
<dbReference type="InterPro" id="IPR027417">
    <property type="entry name" value="P-loop_NTPase"/>
</dbReference>
<keyword evidence="4" id="KW-0547">Nucleotide-binding</keyword>
<dbReference type="CDD" id="cd17936">
    <property type="entry name" value="EEXXEc_NFX1"/>
    <property type="match status" value="1"/>
</dbReference>
<organism evidence="8 9">
    <name type="scientific">Pestalotiopsis fici (strain W106-1 / CGMCC3.15140)</name>
    <dbReference type="NCBI Taxonomy" id="1229662"/>
    <lineage>
        <taxon>Eukaryota</taxon>
        <taxon>Fungi</taxon>
        <taxon>Dikarya</taxon>
        <taxon>Ascomycota</taxon>
        <taxon>Pezizomycotina</taxon>
        <taxon>Sordariomycetes</taxon>
        <taxon>Xylariomycetidae</taxon>
        <taxon>Amphisphaeriales</taxon>
        <taxon>Sporocadaceae</taxon>
        <taxon>Pestalotiopsis</taxon>
    </lineage>
</organism>
<keyword evidence="4" id="KW-0347">Helicase</keyword>
<dbReference type="RefSeq" id="XP_007839133.1">
    <property type="nucleotide sequence ID" value="XM_007840942.1"/>
</dbReference>
<evidence type="ECO:0000256" key="2">
    <source>
        <dbReference type="ARBA" id="ARBA00022737"/>
    </source>
</evidence>
<keyword evidence="4" id="KW-0378">Hydrolase</keyword>
<evidence type="ECO:0000256" key="4">
    <source>
        <dbReference type="ARBA" id="ARBA00022806"/>
    </source>
</evidence>
<dbReference type="KEGG" id="pfy:PFICI_12361"/>
<evidence type="ECO:0000256" key="5">
    <source>
        <dbReference type="ARBA" id="ARBA00022833"/>
    </source>
</evidence>
<dbReference type="CDD" id="cd18808">
    <property type="entry name" value="SF1_C_Upf1"/>
    <property type="match status" value="1"/>
</dbReference>
<proteinExistence type="predicted"/>
<gene>
    <name evidence="8" type="ORF">PFICI_12361</name>
</gene>
<dbReference type="GO" id="GO:0008270">
    <property type="term" value="F:zinc ion binding"/>
    <property type="evidence" value="ECO:0007669"/>
    <property type="project" value="UniProtKB-KW"/>
</dbReference>
<dbReference type="PANTHER" id="PTHR10887:SF445">
    <property type="entry name" value="NFX1-TYPE ZINC FINGER-CONTAINING PROTEIN 1"/>
    <property type="match status" value="1"/>
</dbReference>
<dbReference type="SMART" id="SM00438">
    <property type="entry name" value="ZnF_NFX"/>
    <property type="match status" value="2"/>
</dbReference>
<keyword evidence="4" id="KW-0067">ATP-binding</keyword>
<feature type="compositionally biased region" description="Polar residues" evidence="6">
    <location>
        <begin position="1192"/>
        <end position="1204"/>
    </location>
</feature>
<dbReference type="InterPro" id="IPR041677">
    <property type="entry name" value="DNA2/NAM7_AAA_11"/>
</dbReference>
<dbReference type="Proteomes" id="UP000030651">
    <property type="component" value="Unassembled WGS sequence"/>
</dbReference>
<feature type="region of interest" description="Disordered" evidence="6">
    <location>
        <begin position="1172"/>
        <end position="1211"/>
    </location>
</feature>